<dbReference type="PATRIC" id="fig|1246995.3.peg.4852"/>
<feature type="region of interest" description="Disordered" evidence="1">
    <location>
        <begin position="31"/>
        <end position="82"/>
    </location>
</feature>
<dbReference type="KEGG" id="afs:AFR_23955"/>
<dbReference type="EMBL" id="CP006272">
    <property type="protein sequence ID" value="AGZ43059.1"/>
    <property type="molecule type" value="Genomic_DNA"/>
</dbReference>
<name>U5W1T7_9ACTN</name>
<organism evidence="2 3">
    <name type="scientific">Actinoplanes friuliensis DSM 7358</name>
    <dbReference type="NCBI Taxonomy" id="1246995"/>
    <lineage>
        <taxon>Bacteria</taxon>
        <taxon>Bacillati</taxon>
        <taxon>Actinomycetota</taxon>
        <taxon>Actinomycetes</taxon>
        <taxon>Micromonosporales</taxon>
        <taxon>Micromonosporaceae</taxon>
        <taxon>Actinoplanes</taxon>
    </lineage>
</organism>
<dbReference type="Proteomes" id="UP000017746">
    <property type="component" value="Chromosome"/>
</dbReference>
<sequence>MLIVVTPRPELRLPPIWKAAAWQPVRGRKYLTAGTTHPGSPTPRRHRRSRRNLPGQPFLAGRIPDSGFQPFIGRSHRRSVRG</sequence>
<evidence type="ECO:0000313" key="3">
    <source>
        <dbReference type="Proteomes" id="UP000017746"/>
    </source>
</evidence>
<accession>U5W1T7</accession>
<proteinExistence type="predicted"/>
<gene>
    <name evidence="2" type="ORF">AFR_23955</name>
</gene>
<keyword evidence="3" id="KW-1185">Reference proteome</keyword>
<dbReference type="RefSeq" id="WP_023363649.1">
    <property type="nucleotide sequence ID" value="NC_022657.1"/>
</dbReference>
<evidence type="ECO:0000256" key="1">
    <source>
        <dbReference type="SAM" id="MobiDB-lite"/>
    </source>
</evidence>
<dbReference type="AlphaFoldDB" id="U5W1T7"/>
<dbReference type="HOGENOM" id="CLU_2550675_0_0_11"/>
<reference evidence="2 3" key="1">
    <citation type="journal article" date="2014" name="J. Biotechnol.">
        <title>Complete genome sequence of the actinobacterium Actinoplanes friuliensis HAG 010964, producer of the lipopeptide antibiotic friulimycin.</title>
        <authorList>
            <person name="Ruckert C."/>
            <person name="Szczepanowski R."/>
            <person name="Albersmeier A."/>
            <person name="Goesmann A."/>
            <person name="Fischer N."/>
            <person name="Steinkamper A."/>
            <person name="Puhler A."/>
            <person name="Biener R."/>
            <person name="Schwartz D."/>
            <person name="Kalinowski J."/>
        </authorList>
    </citation>
    <scope>NUCLEOTIDE SEQUENCE [LARGE SCALE GENOMIC DNA]</scope>
    <source>
        <strain evidence="2 3">DSM 7358</strain>
    </source>
</reference>
<protein>
    <submittedName>
        <fullName evidence="2">Uncharacterized protein</fullName>
    </submittedName>
</protein>
<evidence type="ECO:0000313" key="2">
    <source>
        <dbReference type="EMBL" id="AGZ43059.1"/>
    </source>
</evidence>
<dbReference type="STRING" id="1246995.AFR_23955"/>